<protein>
    <recommendedName>
        <fullName evidence="2">NarL family transcriptional regulator</fullName>
    </recommendedName>
</protein>
<dbReference type="GO" id="GO:0030170">
    <property type="term" value="F:pyridoxal phosphate binding"/>
    <property type="evidence" value="ECO:0007669"/>
    <property type="project" value="TreeGrafter"/>
</dbReference>
<evidence type="ECO:0008006" key="2">
    <source>
        <dbReference type="Google" id="ProtNLM"/>
    </source>
</evidence>
<dbReference type="Pfam" id="PF01041">
    <property type="entry name" value="DegT_DnrJ_EryC1"/>
    <property type="match status" value="1"/>
</dbReference>
<proteinExistence type="predicted"/>
<dbReference type="GO" id="GO:0008483">
    <property type="term" value="F:transaminase activity"/>
    <property type="evidence" value="ECO:0007669"/>
    <property type="project" value="TreeGrafter"/>
</dbReference>
<dbReference type="Gene3D" id="3.90.1150.10">
    <property type="entry name" value="Aspartate Aminotransferase, domain 1"/>
    <property type="match status" value="1"/>
</dbReference>
<dbReference type="InterPro" id="IPR015422">
    <property type="entry name" value="PyrdxlP-dep_Trfase_small"/>
</dbReference>
<dbReference type="InterPro" id="IPR000653">
    <property type="entry name" value="DegT/StrS_aminotransferase"/>
</dbReference>
<dbReference type="PANTHER" id="PTHR30244:SF34">
    <property type="entry name" value="DTDP-4-AMINO-4,6-DIDEOXYGALACTOSE TRANSAMINASE"/>
    <property type="match status" value="1"/>
</dbReference>
<organism evidence="1">
    <name type="scientific">marine metagenome</name>
    <dbReference type="NCBI Taxonomy" id="408172"/>
    <lineage>
        <taxon>unclassified sequences</taxon>
        <taxon>metagenomes</taxon>
        <taxon>ecological metagenomes</taxon>
    </lineage>
</organism>
<gene>
    <name evidence="1" type="ORF">METZ01_LOCUS110451</name>
</gene>
<dbReference type="PANTHER" id="PTHR30244">
    <property type="entry name" value="TRANSAMINASE"/>
    <property type="match status" value="1"/>
</dbReference>
<dbReference type="SUPFAM" id="SSF53383">
    <property type="entry name" value="PLP-dependent transferases"/>
    <property type="match status" value="1"/>
</dbReference>
<accession>A0A381X0A9</accession>
<feature type="non-terminal residue" evidence="1">
    <location>
        <position position="1"/>
    </location>
</feature>
<dbReference type="Gene3D" id="3.40.640.10">
    <property type="entry name" value="Type I PLP-dependent aspartate aminotransferase-like (Major domain)"/>
    <property type="match status" value="1"/>
</dbReference>
<dbReference type="AlphaFoldDB" id="A0A381X0A9"/>
<sequence length="312" mass="35675">TTVSPLVQSGLIPLFIDVEKETMQMNTSLLKEISLEGVSAICVPNLIGNVANWEEIYQFAKENNLKTIEDSADTIGYKYKTDIKNWSDVSTTSFYASHVVTGAGFGGMTCFSDKENYDLGLSLRGWGRRSSLYGETEDYERRFNTKIDGMNYDDKYIFDDIAYNFLPSEISAAFALVQIKNLRKNLKNRLENYNYLKKNLSVSDNFFIPLSYENVETGWLAFPIILQNKLASKRKEVQIFLEKAGIQTRTIFTGNILRQPVAKKFKWEAYGNFSVSDNIMESGILLGCHNRQTKEKMDYILKKLFEAENCLI</sequence>
<evidence type="ECO:0000313" key="1">
    <source>
        <dbReference type="EMBL" id="SVA57597.1"/>
    </source>
</evidence>
<dbReference type="EMBL" id="UINC01013306">
    <property type="protein sequence ID" value="SVA57597.1"/>
    <property type="molecule type" value="Genomic_DNA"/>
</dbReference>
<dbReference type="InterPro" id="IPR015424">
    <property type="entry name" value="PyrdxlP-dep_Trfase"/>
</dbReference>
<reference evidence="1" key="1">
    <citation type="submission" date="2018-05" db="EMBL/GenBank/DDBJ databases">
        <authorList>
            <person name="Lanie J.A."/>
            <person name="Ng W.-L."/>
            <person name="Kazmierczak K.M."/>
            <person name="Andrzejewski T.M."/>
            <person name="Davidsen T.M."/>
            <person name="Wayne K.J."/>
            <person name="Tettelin H."/>
            <person name="Glass J.I."/>
            <person name="Rusch D."/>
            <person name="Podicherti R."/>
            <person name="Tsui H.-C.T."/>
            <person name="Winkler M.E."/>
        </authorList>
    </citation>
    <scope>NUCLEOTIDE SEQUENCE</scope>
</reference>
<dbReference type="GO" id="GO:0000271">
    <property type="term" value="P:polysaccharide biosynthetic process"/>
    <property type="evidence" value="ECO:0007669"/>
    <property type="project" value="TreeGrafter"/>
</dbReference>
<name>A0A381X0A9_9ZZZZ</name>
<dbReference type="InterPro" id="IPR015421">
    <property type="entry name" value="PyrdxlP-dep_Trfase_major"/>
</dbReference>